<feature type="transmembrane region" description="Helical" evidence="7">
    <location>
        <begin position="260"/>
        <end position="285"/>
    </location>
</feature>
<evidence type="ECO:0000313" key="11">
    <source>
        <dbReference type="Proteomes" id="UP001151002"/>
    </source>
</evidence>
<feature type="domain" description="MacB-like periplasmic core" evidence="9">
    <location>
        <begin position="21"/>
        <end position="217"/>
    </location>
</feature>
<evidence type="ECO:0000256" key="3">
    <source>
        <dbReference type="ARBA" id="ARBA00022692"/>
    </source>
</evidence>
<evidence type="ECO:0000313" key="10">
    <source>
        <dbReference type="EMBL" id="MCY1143055.1"/>
    </source>
</evidence>
<comment type="subcellular location">
    <subcellularLocation>
        <location evidence="1">Cell membrane</location>
        <topology evidence="1">Multi-pass membrane protein</topology>
    </subcellularLocation>
</comment>
<feature type="domain" description="ABC3 transporter permease C-terminal" evidence="8">
    <location>
        <begin position="264"/>
        <end position="374"/>
    </location>
</feature>
<dbReference type="Pfam" id="PF12704">
    <property type="entry name" value="MacB_PCD"/>
    <property type="match status" value="1"/>
</dbReference>
<evidence type="ECO:0000256" key="1">
    <source>
        <dbReference type="ARBA" id="ARBA00004651"/>
    </source>
</evidence>
<keyword evidence="2" id="KW-1003">Cell membrane</keyword>
<keyword evidence="4 7" id="KW-1133">Transmembrane helix</keyword>
<dbReference type="EMBL" id="JAPNTZ010000014">
    <property type="protein sequence ID" value="MCY1143055.1"/>
    <property type="molecule type" value="Genomic_DNA"/>
</dbReference>
<evidence type="ECO:0000259" key="8">
    <source>
        <dbReference type="Pfam" id="PF02687"/>
    </source>
</evidence>
<evidence type="ECO:0000256" key="6">
    <source>
        <dbReference type="ARBA" id="ARBA00038076"/>
    </source>
</evidence>
<dbReference type="Proteomes" id="UP001151002">
    <property type="component" value="Unassembled WGS sequence"/>
</dbReference>
<protein>
    <submittedName>
        <fullName evidence="10">ABC transporter permease</fullName>
    </submittedName>
</protein>
<comment type="similarity">
    <text evidence="6">Belongs to the ABC-4 integral membrane protein family.</text>
</comment>
<keyword evidence="3 7" id="KW-0812">Transmembrane</keyword>
<evidence type="ECO:0000256" key="4">
    <source>
        <dbReference type="ARBA" id="ARBA00022989"/>
    </source>
</evidence>
<accession>A0ABT4BBV7</accession>
<dbReference type="InterPro" id="IPR025857">
    <property type="entry name" value="MacB_PCD"/>
</dbReference>
<evidence type="ECO:0000256" key="2">
    <source>
        <dbReference type="ARBA" id="ARBA00022475"/>
    </source>
</evidence>
<feature type="transmembrane region" description="Helical" evidence="7">
    <location>
        <begin position="21"/>
        <end position="43"/>
    </location>
</feature>
<dbReference type="Pfam" id="PF02687">
    <property type="entry name" value="FtsX"/>
    <property type="match status" value="1"/>
</dbReference>
<dbReference type="InterPro" id="IPR003838">
    <property type="entry name" value="ABC3_permease_C"/>
</dbReference>
<keyword evidence="5 7" id="KW-0472">Membrane</keyword>
<dbReference type="InterPro" id="IPR050250">
    <property type="entry name" value="Macrolide_Exporter_MacB"/>
</dbReference>
<sequence length="383" mass="39312">MIADLLQLGLQGVRSRKARAAMSALGIAIGVATMIVVTGIPAASQRALDERLAALGSNMLRAAPVSAGGQPSPLPAESVDMVARVGPVTQVSAVANVHAVVRRSDLVDPFDGSGLTVLAGRTDLLAAVNGRVAAGTFLSAASSSFPTVVLGAEAAARLGSPPQVSIGNRWFTVIGTLAPVPLAPDIDQSVIVGWDAARSWLAFDGHPTVIYVRCHERALEDVRTVLPATINPALPGLVQVSRPSDALTAKRAAAETFGSLLLALAAVSLLVGGVGVANTMIVAVLERRREIGLRRALGAHRSHIRLQFLTESTILSLLGAAAGTLIGMMATSGYSVYLSWPVVVPVWTIAAGLAGSVVIGVVAGLFPAMRAARLLPTEALQAP</sequence>
<organism evidence="10 11">
    <name type="scientific">Paractinoplanes pyxinae</name>
    <dbReference type="NCBI Taxonomy" id="2997416"/>
    <lineage>
        <taxon>Bacteria</taxon>
        <taxon>Bacillati</taxon>
        <taxon>Actinomycetota</taxon>
        <taxon>Actinomycetes</taxon>
        <taxon>Micromonosporales</taxon>
        <taxon>Micromonosporaceae</taxon>
        <taxon>Paractinoplanes</taxon>
    </lineage>
</organism>
<dbReference type="PANTHER" id="PTHR30572:SF4">
    <property type="entry name" value="ABC TRANSPORTER PERMEASE YTRF"/>
    <property type="match status" value="1"/>
</dbReference>
<dbReference type="RefSeq" id="WP_267567527.1">
    <property type="nucleotide sequence ID" value="NZ_JAPNTZ010000014.1"/>
</dbReference>
<evidence type="ECO:0000259" key="9">
    <source>
        <dbReference type="Pfam" id="PF12704"/>
    </source>
</evidence>
<feature type="transmembrane region" description="Helical" evidence="7">
    <location>
        <begin position="342"/>
        <end position="366"/>
    </location>
</feature>
<name>A0ABT4BBV7_9ACTN</name>
<keyword evidence="11" id="KW-1185">Reference proteome</keyword>
<reference evidence="10" key="1">
    <citation type="submission" date="2022-11" db="EMBL/GenBank/DDBJ databases">
        <authorList>
            <person name="Somphong A."/>
            <person name="Phongsopitanun W."/>
        </authorList>
    </citation>
    <scope>NUCLEOTIDE SEQUENCE</scope>
    <source>
        <strain evidence="10">Pm04-4</strain>
    </source>
</reference>
<comment type="caution">
    <text evidence="10">The sequence shown here is derived from an EMBL/GenBank/DDBJ whole genome shotgun (WGS) entry which is preliminary data.</text>
</comment>
<feature type="transmembrane region" description="Helical" evidence="7">
    <location>
        <begin position="306"/>
        <end position="330"/>
    </location>
</feature>
<gene>
    <name evidence="10" type="ORF">OWR29_34100</name>
</gene>
<dbReference type="PANTHER" id="PTHR30572">
    <property type="entry name" value="MEMBRANE COMPONENT OF TRANSPORTER-RELATED"/>
    <property type="match status" value="1"/>
</dbReference>
<proteinExistence type="inferred from homology"/>
<evidence type="ECO:0000256" key="5">
    <source>
        <dbReference type="ARBA" id="ARBA00023136"/>
    </source>
</evidence>
<evidence type="ECO:0000256" key="7">
    <source>
        <dbReference type="SAM" id="Phobius"/>
    </source>
</evidence>